<sequence>MQNRIFQSQIPNISLKKWSGMEVKPIHQSRNLDIIIAIGNWKLQIHALIKFSKPVKK</sequence>
<comment type="caution">
    <text evidence="1">The sequence shown here is derived from an EMBL/GenBank/DDBJ whole genome shotgun (WGS) entry which is preliminary data.</text>
</comment>
<dbReference type="HOGENOM" id="CLU_2992545_0_0_10"/>
<reference evidence="1 2" key="2">
    <citation type="submission" date="2008-10" db="EMBL/GenBank/DDBJ databases">
        <authorList>
            <person name="Fulton L."/>
            <person name="Clifton S."/>
            <person name="Fulton B."/>
            <person name="Xu J."/>
            <person name="Minx P."/>
            <person name="Pepin K.H."/>
            <person name="Johnson M."/>
            <person name="Bhonagiri V."/>
            <person name="Nash W.E."/>
            <person name="Mardis E.R."/>
            <person name="Wilson R.K."/>
        </authorList>
    </citation>
    <scope>NUCLEOTIDE SEQUENCE [LARGE SCALE GENOMIC DNA]</scope>
    <source>
        <strain evidence="1 2">DSM 18315</strain>
    </source>
</reference>
<name>B7B9I3_9BACT</name>
<reference evidence="1 2" key="1">
    <citation type="submission" date="2008-10" db="EMBL/GenBank/DDBJ databases">
        <title>Draft genome sequence of Parabacteroides johnsonii (DSM 18315).</title>
        <authorList>
            <person name="Sudarsanam P."/>
            <person name="Ley R."/>
            <person name="Guruge J."/>
            <person name="Turnbaugh P.J."/>
            <person name="Mahowald M."/>
            <person name="Liep D."/>
            <person name="Gordon J."/>
        </authorList>
    </citation>
    <scope>NUCLEOTIDE SEQUENCE [LARGE SCALE GENOMIC DNA]</scope>
    <source>
        <strain evidence="1 2">DSM 18315</strain>
    </source>
</reference>
<proteinExistence type="predicted"/>
<protein>
    <submittedName>
        <fullName evidence="1">Uncharacterized protein</fullName>
    </submittedName>
</protein>
<organism evidence="1 2">
    <name type="scientific">Parabacteroides johnsonii DSM 18315</name>
    <dbReference type="NCBI Taxonomy" id="537006"/>
    <lineage>
        <taxon>Bacteria</taxon>
        <taxon>Pseudomonadati</taxon>
        <taxon>Bacteroidota</taxon>
        <taxon>Bacteroidia</taxon>
        <taxon>Bacteroidales</taxon>
        <taxon>Tannerellaceae</taxon>
        <taxon>Parabacteroides</taxon>
    </lineage>
</organism>
<evidence type="ECO:0000313" key="1">
    <source>
        <dbReference type="EMBL" id="EEC96910.1"/>
    </source>
</evidence>
<dbReference type="EMBL" id="ABYH01000177">
    <property type="protein sequence ID" value="EEC96910.1"/>
    <property type="molecule type" value="Genomic_DNA"/>
</dbReference>
<accession>B7B9I3</accession>
<evidence type="ECO:0000313" key="2">
    <source>
        <dbReference type="Proteomes" id="UP000005510"/>
    </source>
</evidence>
<gene>
    <name evidence="1" type="ORF">PRABACTJOHN_01686</name>
</gene>
<dbReference type="Proteomes" id="UP000005510">
    <property type="component" value="Unassembled WGS sequence"/>
</dbReference>
<dbReference type="AlphaFoldDB" id="B7B9I3"/>